<accession>A0A9E7K8B5</accession>
<proteinExistence type="predicted"/>
<protein>
    <submittedName>
        <fullName evidence="1">Uncharacterized protein</fullName>
    </submittedName>
</protein>
<keyword evidence="2" id="KW-1185">Reference proteome</keyword>
<name>A0A9E7K8B5_9LILI</name>
<evidence type="ECO:0000313" key="2">
    <source>
        <dbReference type="Proteomes" id="UP001055439"/>
    </source>
</evidence>
<sequence>MRTKIRFRRKKKTAISFHPTATAKTSVTYLTRLRRMPSPGDLPAIRRTLLWMLPALPCCFLVSAF</sequence>
<dbReference type="EMBL" id="CP097507">
    <property type="protein sequence ID" value="URE06785.1"/>
    <property type="molecule type" value="Genomic_DNA"/>
</dbReference>
<dbReference type="Proteomes" id="UP001055439">
    <property type="component" value="Chromosome 5"/>
</dbReference>
<dbReference type="AlphaFoldDB" id="A0A9E7K8B5"/>
<organism evidence="1 2">
    <name type="scientific">Musa troglodytarum</name>
    <name type="common">fe'i banana</name>
    <dbReference type="NCBI Taxonomy" id="320322"/>
    <lineage>
        <taxon>Eukaryota</taxon>
        <taxon>Viridiplantae</taxon>
        <taxon>Streptophyta</taxon>
        <taxon>Embryophyta</taxon>
        <taxon>Tracheophyta</taxon>
        <taxon>Spermatophyta</taxon>
        <taxon>Magnoliopsida</taxon>
        <taxon>Liliopsida</taxon>
        <taxon>Zingiberales</taxon>
        <taxon>Musaceae</taxon>
        <taxon>Musa</taxon>
    </lineage>
</organism>
<evidence type="ECO:0000313" key="1">
    <source>
        <dbReference type="EMBL" id="URE06785.1"/>
    </source>
</evidence>
<reference evidence="1" key="1">
    <citation type="submission" date="2022-05" db="EMBL/GenBank/DDBJ databases">
        <title>The Musa troglodytarum L. genome provides insights into the mechanism of non-climacteric behaviour and enrichment of carotenoids.</title>
        <authorList>
            <person name="Wang J."/>
        </authorList>
    </citation>
    <scope>NUCLEOTIDE SEQUENCE</scope>
    <source>
        <tissue evidence="1">Leaf</tissue>
    </source>
</reference>
<gene>
    <name evidence="1" type="ORF">MUK42_36034</name>
</gene>